<dbReference type="PANTHER" id="PTHR30336:SF4">
    <property type="entry name" value="ENVELOPE BIOGENESIS FACTOR ELYC"/>
    <property type="match status" value="1"/>
</dbReference>
<gene>
    <name evidence="2" type="ORF">GCM10023351_08740</name>
</gene>
<accession>A0ABP8ZVX5</accession>
<dbReference type="EMBL" id="BAABKO010000001">
    <property type="protein sequence ID" value="GAA4767562.1"/>
    <property type="molecule type" value="Genomic_DNA"/>
</dbReference>
<proteinExistence type="predicted"/>
<dbReference type="CDD" id="cd06259">
    <property type="entry name" value="YdcF-like"/>
    <property type="match status" value="1"/>
</dbReference>
<dbReference type="InterPro" id="IPR003848">
    <property type="entry name" value="DUF218"/>
</dbReference>
<evidence type="ECO:0000313" key="2">
    <source>
        <dbReference type="EMBL" id="GAA4767562.1"/>
    </source>
</evidence>
<reference evidence="3" key="1">
    <citation type="journal article" date="2019" name="Int. J. Syst. Evol. Microbiol.">
        <title>The Global Catalogue of Microorganisms (GCM) 10K type strain sequencing project: providing services to taxonomists for standard genome sequencing and annotation.</title>
        <authorList>
            <consortium name="The Broad Institute Genomics Platform"/>
            <consortium name="The Broad Institute Genome Sequencing Center for Infectious Disease"/>
            <person name="Wu L."/>
            <person name="Ma J."/>
        </authorList>
    </citation>
    <scope>NUCLEOTIDE SEQUENCE [LARGE SCALE GENOMIC DNA]</scope>
    <source>
        <strain evidence="3">JCM 18537</strain>
    </source>
</reference>
<name>A0ABP8ZVX5_9MICO</name>
<dbReference type="Proteomes" id="UP001501645">
    <property type="component" value="Unassembled WGS sequence"/>
</dbReference>
<dbReference type="PANTHER" id="PTHR30336">
    <property type="entry name" value="INNER MEMBRANE PROTEIN, PROBABLE PERMEASE"/>
    <property type="match status" value="1"/>
</dbReference>
<organism evidence="2 3">
    <name type="scientific">Microbacterium gilvum</name>
    <dbReference type="NCBI Taxonomy" id="1336204"/>
    <lineage>
        <taxon>Bacteria</taxon>
        <taxon>Bacillati</taxon>
        <taxon>Actinomycetota</taxon>
        <taxon>Actinomycetes</taxon>
        <taxon>Micrococcales</taxon>
        <taxon>Microbacteriaceae</taxon>
        <taxon>Microbacterium</taxon>
    </lineage>
</organism>
<dbReference type="Pfam" id="PF02698">
    <property type="entry name" value="DUF218"/>
    <property type="match status" value="1"/>
</dbReference>
<comment type="caution">
    <text evidence="2">The sequence shown here is derived from an EMBL/GenBank/DDBJ whole genome shotgun (WGS) entry which is preliminary data.</text>
</comment>
<dbReference type="InterPro" id="IPR014729">
    <property type="entry name" value="Rossmann-like_a/b/a_fold"/>
</dbReference>
<evidence type="ECO:0000259" key="1">
    <source>
        <dbReference type="Pfam" id="PF02698"/>
    </source>
</evidence>
<dbReference type="InterPro" id="IPR051599">
    <property type="entry name" value="Cell_Envelope_Assoc"/>
</dbReference>
<protein>
    <recommendedName>
        <fullName evidence="1">DUF218 domain-containing protein</fullName>
    </recommendedName>
</protein>
<sequence>MIARVAVAGGPVLAAVAVLAAGVAAGEVVNRVAARRALGSHAEDGRTVVVALGFRNAGGRINAVNRWRVRAALATADRDDADLLVFSGGSPGGRIAEADLMAAYAGETGRTVARESASRTTWENLLFTTPFLEGATRIVLVSNPLHAERARQDLRRQRPDLADRLSPAVDVRDGAWIVLLPLAALYEIAVRAWFRARGPRVRARA</sequence>
<dbReference type="Gene3D" id="3.40.50.620">
    <property type="entry name" value="HUPs"/>
    <property type="match status" value="1"/>
</dbReference>
<keyword evidence="3" id="KW-1185">Reference proteome</keyword>
<feature type="domain" description="DUF218" evidence="1">
    <location>
        <begin position="48"/>
        <end position="158"/>
    </location>
</feature>
<evidence type="ECO:0000313" key="3">
    <source>
        <dbReference type="Proteomes" id="UP001501645"/>
    </source>
</evidence>
<dbReference type="RefSeq" id="WP_345436326.1">
    <property type="nucleotide sequence ID" value="NZ_BAABKO010000001.1"/>
</dbReference>